<dbReference type="PANTHER" id="PTHR35024:SF4">
    <property type="entry name" value="POLYMER-FORMING CYTOSKELETAL PROTEIN"/>
    <property type="match status" value="1"/>
</dbReference>
<evidence type="ECO:0000256" key="1">
    <source>
        <dbReference type="ARBA" id="ARBA00044755"/>
    </source>
</evidence>
<comment type="similarity">
    <text evidence="1">Belongs to the bactofilin family.</text>
</comment>
<dbReference type="AlphaFoldDB" id="A0A095V1S2"/>
<name>A0A095V1S2_9FLAO</name>
<comment type="caution">
    <text evidence="2">The sequence shown here is derived from an EMBL/GenBank/DDBJ whole genome shotgun (WGS) entry which is preliminary data.</text>
</comment>
<protein>
    <recommendedName>
        <fullName evidence="4">Integral membrane protein CcmA involved in cell shape determination</fullName>
    </recommendedName>
</protein>
<evidence type="ECO:0008006" key="4">
    <source>
        <dbReference type="Google" id="ProtNLM"/>
    </source>
</evidence>
<dbReference type="Proteomes" id="UP000029554">
    <property type="component" value="Unassembled WGS sequence"/>
</dbReference>
<evidence type="ECO:0000313" key="2">
    <source>
        <dbReference type="EMBL" id="KGD68800.1"/>
    </source>
</evidence>
<dbReference type="EMBL" id="JRHH01000002">
    <property type="protein sequence ID" value="KGD68800.1"/>
    <property type="molecule type" value="Genomic_DNA"/>
</dbReference>
<keyword evidence="3" id="KW-1185">Reference proteome</keyword>
<dbReference type="Pfam" id="PF04519">
    <property type="entry name" value="Bactofilin"/>
    <property type="match status" value="1"/>
</dbReference>
<dbReference type="InterPro" id="IPR007607">
    <property type="entry name" value="BacA/B"/>
</dbReference>
<evidence type="ECO:0000313" key="3">
    <source>
        <dbReference type="Proteomes" id="UP000029554"/>
    </source>
</evidence>
<gene>
    <name evidence="2" type="ORF">LG45_03910</name>
</gene>
<dbReference type="PANTHER" id="PTHR35024">
    <property type="entry name" value="HYPOTHETICAL CYTOSOLIC PROTEIN"/>
    <property type="match status" value="1"/>
</dbReference>
<sequence length="135" mass="14433">MFEKKPKSYTDLLGKTNRIVEGTIIQGDITSSADFRLDGHLIGNFQSKGKIVIGPAGSVKGNIICKNCDIEGKFEGKILVLEILNLKAKSIIHGEVECGKLAVEPGAEFTATCVMKPNVKSLSPNGGQQSEEKTA</sequence>
<dbReference type="STRING" id="1453498.LG45_03910"/>
<dbReference type="OrthoDB" id="5432602at2"/>
<accession>A0A095V1S2</accession>
<dbReference type="RefSeq" id="WP_035124567.1">
    <property type="nucleotide sequence ID" value="NZ_JRHH01000002.1"/>
</dbReference>
<organism evidence="2 3">
    <name type="scientific">Flavobacterium aquatile LMG 4008 = ATCC 11947</name>
    <dbReference type="NCBI Taxonomy" id="1453498"/>
    <lineage>
        <taxon>Bacteria</taxon>
        <taxon>Pseudomonadati</taxon>
        <taxon>Bacteroidota</taxon>
        <taxon>Flavobacteriia</taxon>
        <taxon>Flavobacteriales</taxon>
        <taxon>Flavobacteriaceae</taxon>
        <taxon>Flavobacterium</taxon>
    </lineage>
</organism>
<dbReference type="eggNOG" id="COG1664">
    <property type="taxonomic scope" value="Bacteria"/>
</dbReference>
<reference evidence="2 3" key="1">
    <citation type="submission" date="2014-09" db="EMBL/GenBank/DDBJ databases">
        <title>Whole Genome Shotgun of Flavobacterium aquatile LMG 4008.</title>
        <authorList>
            <person name="Gale A.N."/>
            <person name="Pipes S.E."/>
            <person name="Newman J.D."/>
        </authorList>
    </citation>
    <scope>NUCLEOTIDE SEQUENCE [LARGE SCALE GENOMIC DNA]</scope>
    <source>
        <strain evidence="2 3">LMG 4008</strain>
    </source>
</reference>
<proteinExistence type="inferred from homology"/>